<dbReference type="Gramene" id="AET7Gv21060500.1">
    <property type="protein sequence ID" value="AET7Gv21060500.1"/>
    <property type="gene ID" value="AET7Gv21060500"/>
</dbReference>
<reference evidence="3" key="2">
    <citation type="journal article" date="2017" name="Nat. Plants">
        <title>The Aegilops tauschii genome reveals multiple impacts of transposons.</title>
        <authorList>
            <person name="Zhao G."/>
            <person name="Zou C."/>
            <person name="Li K."/>
            <person name="Wang K."/>
            <person name="Li T."/>
            <person name="Gao L."/>
            <person name="Zhang X."/>
            <person name="Wang H."/>
            <person name="Yang Z."/>
            <person name="Liu X."/>
            <person name="Jiang W."/>
            <person name="Mao L."/>
            <person name="Kong X."/>
            <person name="Jiao Y."/>
            <person name="Jia J."/>
        </authorList>
    </citation>
    <scope>NUCLEOTIDE SEQUENCE [LARGE SCALE GENOMIC DNA]</scope>
    <source>
        <strain evidence="3">cv. AL8/78</strain>
    </source>
</reference>
<name>A0A453ST15_AEGTS</name>
<reference evidence="2" key="3">
    <citation type="journal article" date="2017" name="Nature">
        <title>Genome sequence of the progenitor of the wheat D genome Aegilops tauschii.</title>
        <authorList>
            <person name="Luo M.C."/>
            <person name="Gu Y.Q."/>
            <person name="Puiu D."/>
            <person name="Wang H."/>
            <person name="Twardziok S.O."/>
            <person name="Deal K.R."/>
            <person name="Huo N."/>
            <person name="Zhu T."/>
            <person name="Wang L."/>
            <person name="Wang Y."/>
            <person name="McGuire P.E."/>
            <person name="Liu S."/>
            <person name="Long H."/>
            <person name="Ramasamy R.K."/>
            <person name="Rodriguez J.C."/>
            <person name="Van S.L."/>
            <person name="Yuan L."/>
            <person name="Wang Z."/>
            <person name="Xia Z."/>
            <person name="Xiao L."/>
            <person name="Anderson O.D."/>
            <person name="Ouyang S."/>
            <person name="Liang Y."/>
            <person name="Zimin A.V."/>
            <person name="Pertea G."/>
            <person name="Qi P."/>
            <person name="Bennetzen J.L."/>
            <person name="Dai X."/>
            <person name="Dawson M.W."/>
            <person name="Muller H.G."/>
            <person name="Kugler K."/>
            <person name="Rivarola-Duarte L."/>
            <person name="Spannagl M."/>
            <person name="Mayer K.F.X."/>
            <person name="Lu F.H."/>
            <person name="Bevan M.W."/>
            <person name="Leroy P."/>
            <person name="Li P."/>
            <person name="You F.M."/>
            <person name="Sun Q."/>
            <person name="Liu Z."/>
            <person name="Lyons E."/>
            <person name="Wicker T."/>
            <person name="Salzberg S.L."/>
            <person name="Devos K.M."/>
            <person name="Dvorak J."/>
        </authorList>
    </citation>
    <scope>NUCLEOTIDE SEQUENCE [LARGE SCALE GENOMIC DNA]</scope>
    <source>
        <strain evidence="2">cv. AL8/78</strain>
    </source>
</reference>
<reference evidence="2" key="5">
    <citation type="journal article" date="2021" name="G3 (Bethesda)">
        <title>Aegilops tauschii genome assembly Aet v5.0 features greater sequence contiguity and improved annotation.</title>
        <authorList>
            <person name="Wang L."/>
            <person name="Zhu T."/>
            <person name="Rodriguez J.C."/>
            <person name="Deal K.R."/>
            <person name="Dubcovsky J."/>
            <person name="McGuire P.E."/>
            <person name="Lux T."/>
            <person name="Spannagl M."/>
            <person name="Mayer K.F.X."/>
            <person name="Baldrich P."/>
            <person name="Meyers B.C."/>
            <person name="Huo N."/>
            <person name="Gu Y.Q."/>
            <person name="Zhou H."/>
            <person name="Devos K.M."/>
            <person name="Bennetzen J.L."/>
            <person name="Unver T."/>
            <person name="Budak H."/>
            <person name="Gulick P.J."/>
            <person name="Galiba G."/>
            <person name="Kalapos B."/>
            <person name="Nelson D.R."/>
            <person name="Li P."/>
            <person name="You F.M."/>
            <person name="Luo M.C."/>
            <person name="Dvorak J."/>
        </authorList>
    </citation>
    <scope>NUCLEOTIDE SEQUENCE [LARGE SCALE GENOMIC DNA]</scope>
    <source>
        <strain evidence="2">cv. AL8/78</strain>
    </source>
</reference>
<proteinExistence type="predicted"/>
<sequence>MGPALSIKFSTLLSSVLEDPDRPSSHASLRDLVLSANKHPVCTWSHSCPATHSHGPPQRTPALAPSSPHSPLPRRRSSEQILR</sequence>
<dbReference type="AlphaFoldDB" id="A0A453ST15"/>
<dbReference type="EnsemblPlants" id="AET7Gv21060500.1">
    <property type="protein sequence ID" value="AET7Gv21060500.1"/>
    <property type="gene ID" value="AET7Gv21060500"/>
</dbReference>
<feature type="region of interest" description="Disordered" evidence="1">
    <location>
        <begin position="46"/>
        <end position="83"/>
    </location>
</feature>
<evidence type="ECO:0000256" key="1">
    <source>
        <dbReference type="SAM" id="MobiDB-lite"/>
    </source>
</evidence>
<protein>
    <submittedName>
        <fullName evidence="2">Uncharacterized protein</fullName>
    </submittedName>
</protein>
<reference evidence="2" key="4">
    <citation type="submission" date="2019-03" db="UniProtKB">
        <authorList>
            <consortium name="EnsemblPlants"/>
        </authorList>
    </citation>
    <scope>IDENTIFICATION</scope>
</reference>
<organism evidence="2 3">
    <name type="scientific">Aegilops tauschii subsp. strangulata</name>
    <name type="common">Goatgrass</name>
    <dbReference type="NCBI Taxonomy" id="200361"/>
    <lineage>
        <taxon>Eukaryota</taxon>
        <taxon>Viridiplantae</taxon>
        <taxon>Streptophyta</taxon>
        <taxon>Embryophyta</taxon>
        <taxon>Tracheophyta</taxon>
        <taxon>Spermatophyta</taxon>
        <taxon>Magnoliopsida</taxon>
        <taxon>Liliopsida</taxon>
        <taxon>Poales</taxon>
        <taxon>Poaceae</taxon>
        <taxon>BOP clade</taxon>
        <taxon>Pooideae</taxon>
        <taxon>Triticodae</taxon>
        <taxon>Triticeae</taxon>
        <taxon>Triticinae</taxon>
        <taxon>Aegilops</taxon>
    </lineage>
</organism>
<keyword evidence="3" id="KW-1185">Reference proteome</keyword>
<reference evidence="3" key="1">
    <citation type="journal article" date="2014" name="Science">
        <title>Ancient hybridizations among the ancestral genomes of bread wheat.</title>
        <authorList>
            <consortium name="International Wheat Genome Sequencing Consortium,"/>
            <person name="Marcussen T."/>
            <person name="Sandve S.R."/>
            <person name="Heier L."/>
            <person name="Spannagl M."/>
            <person name="Pfeifer M."/>
            <person name="Jakobsen K.S."/>
            <person name="Wulff B.B."/>
            <person name="Steuernagel B."/>
            <person name="Mayer K.F."/>
            <person name="Olsen O.A."/>
        </authorList>
    </citation>
    <scope>NUCLEOTIDE SEQUENCE [LARGE SCALE GENOMIC DNA]</scope>
    <source>
        <strain evidence="3">cv. AL8/78</strain>
    </source>
</reference>
<evidence type="ECO:0000313" key="3">
    <source>
        <dbReference type="Proteomes" id="UP000015105"/>
    </source>
</evidence>
<accession>A0A453ST15</accession>
<dbReference type="Proteomes" id="UP000015105">
    <property type="component" value="Chromosome 7D"/>
</dbReference>
<evidence type="ECO:0000313" key="2">
    <source>
        <dbReference type="EnsemblPlants" id="AET7Gv21060500.1"/>
    </source>
</evidence>